<accession>A0ABM6RT34</accession>
<feature type="transmembrane region" description="Helical" evidence="6">
    <location>
        <begin position="318"/>
        <end position="335"/>
    </location>
</feature>
<feature type="transmembrane region" description="Helical" evidence="6">
    <location>
        <begin position="159"/>
        <end position="178"/>
    </location>
</feature>
<feature type="transmembrane region" description="Helical" evidence="6">
    <location>
        <begin position="383"/>
        <end position="401"/>
    </location>
</feature>
<evidence type="ECO:0000256" key="1">
    <source>
        <dbReference type="ARBA" id="ARBA00004651"/>
    </source>
</evidence>
<feature type="transmembrane region" description="Helical" evidence="6">
    <location>
        <begin position="225"/>
        <end position="253"/>
    </location>
</feature>
<protein>
    <submittedName>
        <fullName evidence="7">Polysaccharide biosynthesis protein</fullName>
    </submittedName>
</protein>
<dbReference type="InterPro" id="IPR024923">
    <property type="entry name" value="PG_synth_SpoVB"/>
</dbReference>
<evidence type="ECO:0000256" key="2">
    <source>
        <dbReference type="ARBA" id="ARBA00022475"/>
    </source>
</evidence>
<dbReference type="InterPro" id="IPR002797">
    <property type="entry name" value="Polysacc_synth"/>
</dbReference>
<keyword evidence="3 6" id="KW-0812">Transmembrane</keyword>
<gene>
    <name evidence="7" type="ORF">BXT84_11550</name>
</gene>
<dbReference type="Proteomes" id="UP000325292">
    <property type="component" value="Chromosome"/>
</dbReference>
<feature type="transmembrane region" description="Helical" evidence="6">
    <location>
        <begin position="117"/>
        <end position="138"/>
    </location>
</feature>
<dbReference type="Pfam" id="PF01943">
    <property type="entry name" value="Polysacc_synt"/>
    <property type="match status" value="1"/>
</dbReference>
<dbReference type="InterPro" id="IPR002528">
    <property type="entry name" value="MATE_fam"/>
</dbReference>
<dbReference type="Pfam" id="PF01554">
    <property type="entry name" value="MatE"/>
    <property type="match status" value="1"/>
</dbReference>
<feature type="transmembrane region" description="Helical" evidence="6">
    <location>
        <begin position="184"/>
        <end position="205"/>
    </location>
</feature>
<feature type="transmembrane region" description="Helical" evidence="6">
    <location>
        <begin position="273"/>
        <end position="297"/>
    </location>
</feature>
<evidence type="ECO:0000256" key="6">
    <source>
        <dbReference type="SAM" id="Phobius"/>
    </source>
</evidence>
<dbReference type="EMBL" id="CP019454">
    <property type="protein sequence ID" value="AUW94498.1"/>
    <property type="molecule type" value="Genomic_DNA"/>
</dbReference>
<feature type="transmembrane region" description="Helical" evidence="6">
    <location>
        <begin position="350"/>
        <end position="371"/>
    </location>
</feature>
<reference evidence="7 8" key="1">
    <citation type="journal article" date="2019" name="Sci. Rep.">
        <title>Sulfobacillus thermotolerans: new insights into resistance and metabolic capacities of acidophilic chemolithotrophs.</title>
        <authorList>
            <person name="Panyushkina A.E."/>
            <person name="Babenko V.V."/>
            <person name="Nikitina A.S."/>
            <person name="Selezneva O.V."/>
            <person name="Tsaplina I.A."/>
            <person name="Letarova M.A."/>
            <person name="Kostryukova E.S."/>
            <person name="Letarov A.V."/>
        </authorList>
    </citation>
    <scope>NUCLEOTIDE SEQUENCE [LARGE SCALE GENOMIC DNA]</scope>
    <source>
        <strain evidence="7 8">Kr1</strain>
    </source>
</reference>
<comment type="subcellular location">
    <subcellularLocation>
        <location evidence="1">Cell membrane</location>
        <topology evidence="1">Multi-pass membrane protein</topology>
    </subcellularLocation>
</comment>
<keyword evidence="4 6" id="KW-1133">Transmembrane helix</keyword>
<evidence type="ECO:0000313" key="8">
    <source>
        <dbReference type="Proteomes" id="UP000325292"/>
    </source>
</evidence>
<feature type="transmembrane region" description="Helical" evidence="6">
    <location>
        <begin position="407"/>
        <end position="429"/>
    </location>
</feature>
<sequence>MDMRKKRSLWWGTLTLTGAAVASRGLGLVYRMLLARFLGAEGLGFFQMIFPFYVALVTLAVAGTPVAVSQLIAEEHTNPRRLMRLALIIVTVVSVPLIGLVIMLAKPLAVMLYHDPRFIPLIITIAPALIAVGFSAVLRGYFVGIQQLTYPALSQVSEQLSRVVILYTILNFIGRHAFHNAPLVAVALIPIGEGVSLVILALAYVRSYAPLAGVMSHTSKVRDILRLSVPVTFSRLLGSLVGVIEAFFIPMRLEAAGMSPYNAIRYFGQLTGMALPLIFFPTALTLSLSTNLVPVVAHCHSAEDEQGIREAVMEGLEATAVFTVPVTILLLALGIKLDDLFFHAHIHADVFYPLVLGGFFLYFDITLSGALRGLGRTDIPMRNDLIASALEILMIYLLSINPRMAPTGIPTAIGLGFVLSMVFNAVSFTRLSRIRIPWGKILLRPLASSIPVLLTLALWHIWGMGRHLPQAESLMGSIGLTILAYLLSLRLTGPTHHRLL</sequence>
<dbReference type="PIRSF" id="PIRSF038958">
    <property type="entry name" value="PG_synth_SpoVB"/>
    <property type="match status" value="1"/>
</dbReference>
<dbReference type="CDD" id="cd13124">
    <property type="entry name" value="MATE_SpoVB_like"/>
    <property type="match status" value="1"/>
</dbReference>
<feature type="transmembrane region" description="Helical" evidence="6">
    <location>
        <begin position="474"/>
        <end position="492"/>
    </location>
</feature>
<feature type="transmembrane region" description="Helical" evidence="6">
    <location>
        <begin position="441"/>
        <end position="462"/>
    </location>
</feature>
<evidence type="ECO:0000256" key="4">
    <source>
        <dbReference type="ARBA" id="ARBA00022989"/>
    </source>
</evidence>
<dbReference type="PANTHER" id="PTHR30250">
    <property type="entry name" value="PST FAMILY PREDICTED COLANIC ACID TRANSPORTER"/>
    <property type="match status" value="1"/>
</dbReference>
<name>A0ABM6RT34_9FIRM</name>
<organism evidence="7 8">
    <name type="scientific">Sulfobacillus thermotolerans</name>
    <dbReference type="NCBI Taxonomy" id="338644"/>
    <lineage>
        <taxon>Bacteria</taxon>
        <taxon>Bacillati</taxon>
        <taxon>Bacillota</taxon>
        <taxon>Clostridia</taxon>
        <taxon>Eubacteriales</taxon>
        <taxon>Clostridiales Family XVII. Incertae Sedis</taxon>
        <taxon>Sulfobacillus</taxon>
    </lineage>
</organism>
<keyword evidence="2" id="KW-1003">Cell membrane</keyword>
<feature type="transmembrane region" description="Helical" evidence="6">
    <location>
        <begin position="85"/>
        <end position="105"/>
    </location>
</feature>
<evidence type="ECO:0000256" key="3">
    <source>
        <dbReference type="ARBA" id="ARBA00022692"/>
    </source>
</evidence>
<dbReference type="InterPro" id="IPR050833">
    <property type="entry name" value="Poly_Biosynth_Transport"/>
</dbReference>
<keyword evidence="5 6" id="KW-0472">Membrane</keyword>
<dbReference type="PANTHER" id="PTHR30250:SF21">
    <property type="entry name" value="LIPID II FLIPPASE MURJ"/>
    <property type="match status" value="1"/>
</dbReference>
<evidence type="ECO:0000313" key="7">
    <source>
        <dbReference type="EMBL" id="AUW94498.1"/>
    </source>
</evidence>
<keyword evidence="8" id="KW-1185">Reference proteome</keyword>
<evidence type="ECO:0000256" key="5">
    <source>
        <dbReference type="ARBA" id="ARBA00023136"/>
    </source>
</evidence>
<feature type="transmembrane region" description="Helical" evidence="6">
    <location>
        <begin position="49"/>
        <end position="73"/>
    </location>
</feature>
<proteinExistence type="predicted"/>